<evidence type="ECO:0000313" key="2">
    <source>
        <dbReference type="Proteomes" id="UP001630127"/>
    </source>
</evidence>
<accession>A0ABD2ZYA4</accession>
<dbReference type="AlphaFoldDB" id="A0ABD2ZYA4"/>
<evidence type="ECO:0000313" key="1">
    <source>
        <dbReference type="EMBL" id="KAL3524278.1"/>
    </source>
</evidence>
<reference evidence="1 2" key="1">
    <citation type="submission" date="2024-11" db="EMBL/GenBank/DDBJ databases">
        <title>A near-complete genome assembly of Cinchona calisaya.</title>
        <authorList>
            <person name="Lian D.C."/>
            <person name="Zhao X.W."/>
            <person name="Wei L."/>
        </authorList>
    </citation>
    <scope>NUCLEOTIDE SEQUENCE [LARGE SCALE GENOMIC DNA]</scope>
    <source>
        <tissue evidence="1">Nenye</tissue>
    </source>
</reference>
<organism evidence="1 2">
    <name type="scientific">Cinchona calisaya</name>
    <dbReference type="NCBI Taxonomy" id="153742"/>
    <lineage>
        <taxon>Eukaryota</taxon>
        <taxon>Viridiplantae</taxon>
        <taxon>Streptophyta</taxon>
        <taxon>Embryophyta</taxon>
        <taxon>Tracheophyta</taxon>
        <taxon>Spermatophyta</taxon>
        <taxon>Magnoliopsida</taxon>
        <taxon>eudicotyledons</taxon>
        <taxon>Gunneridae</taxon>
        <taxon>Pentapetalae</taxon>
        <taxon>asterids</taxon>
        <taxon>lamiids</taxon>
        <taxon>Gentianales</taxon>
        <taxon>Rubiaceae</taxon>
        <taxon>Cinchonoideae</taxon>
        <taxon>Cinchoneae</taxon>
        <taxon>Cinchona</taxon>
    </lineage>
</organism>
<comment type="caution">
    <text evidence="1">The sequence shown here is derived from an EMBL/GenBank/DDBJ whole genome shotgun (WGS) entry which is preliminary data.</text>
</comment>
<keyword evidence="2" id="KW-1185">Reference proteome</keyword>
<name>A0ABD2ZYA4_9GENT</name>
<dbReference type="Proteomes" id="UP001630127">
    <property type="component" value="Unassembled WGS sequence"/>
</dbReference>
<gene>
    <name evidence="1" type="ORF">ACH5RR_017112</name>
</gene>
<dbReference type="EMBL" id="JBJUIK010000007">
    <property type="protein sequence ID" value="KAL3524278.1"/>
    <property type="molecule type" value="Genomic_DNA"/>
</dbReference>
<proteinExistence type="predicted"/>
<protein>
    <submittedName>
        <fullName evidence="1">Uncharacterized protein</fullName>
    </submittedName>
</protein>
<sequence>MEGYAQKWSVRGNDRRWGTLVMSDEDDGFGQASVGRFKFNMARDLDNVHVTTTQKNKEKYTLCGKVKSSSGP</sequence>